<organism evidence="2 3">
    <name type="scientific">Streptomyces cacaoi</name>
    <dbReference type="NCBI Taxonomy" id="1898"/>
    <lineage>
        <taxon>Bacteria</taxon>
        <taxon>Bacillati</taxon>
        <taxon>Actinomycetota</taxon>
        <taxon>Actinomycetes</taxon>
        <taxon>Kitasatosporales</taxon>
        <taxon>Streptomycetaceae</taxon>
        <taxon>Streptomyces</taxon>
    </lineage>
</organism>
<comment type="caution">
    <text evidence="2">The sequence shown here is derived from an EMBL/GenBank/DDBJ whole genome shotgun (WGS) entry which is preliminary data.</text>
</comment>
<name>A0A4Y3QUF8_STRCI</name>
<accession>A0A4Y3QUF8</accession>
<gene>
    <name evidence="2" type="ORF">SCA03_14320</name>
</gene>
<dbReference type="Proteomes" id="UP000319210">
    <property type="component" value="Unassembled WGS sequence"/>
</dbReference>
<feature type="region of interest" description="Disordered" evidence="1">
    <location>
        <begin position="1"/>
        <end position="127"/>
    </location>
</feature>
<protein>
    <submittedName>
        <fullName evidence="2">Uncharacterized protein</fullName>
    </submittedName>
</protein>
<evidence type="ECO:0000256" key="1">
    <source>
        <dbReference type="SAM" id="MobiDB-lite"/>
    </source>
</evidence>
<reference evidence="2 3" key="1">
    <citation type="submission" date="2019-06" db="EMBL/GenBank/DDBJ databases">
        <title>Whole genome shotgun sequence of Streptomyces cacaoi subsp. cacaoi NBRC 12748.</title>
        <authorList>
            <person name="Hosoyama A."/>
            <person name="Uohara A."/>
            <person name="Ohji S."/>
            <person name="Ichikawa N."/>
        </authorList>
    </citation>
    <scope>NUCLEOTIDE SEQUENCE [LARGE SCALE GENOMIC DNA]</scope>
    <source>
        <strain evidence="2 3">NBRC 12748</strain>
    </source>
</reference>
<evidence type="ECO:0000313" key="3">
    <source>
        <dbReference type="Proteomes" id="UP000319210"/>
    </source>
</evidence>
<feature type="compositionally biased region" description="Pro residues" evidence="1">
    <location>
        <begin position="67"/>
        <end position="77"/>
    </location>
</feature>
<dbReference type="AlphaFoldDB" id="A0A4Y3QUF8"/>
<sequence>MHRERGKQRSGRERGSAGSTGMREARVPGDARAQERSRPADGAAGRTEPPGGRSCRADGAAGRTEPPGGPGHPPTGPGHPKERSGPPTDRPGPPDGPGPRRSGPSAPRRPGPGYPTEKCTARPRNGMVIQGPGWAIIASSAIATPSTP</sequence>
<proteinExistence type="predicted"/>
<feature type="compositionally biased region" description="Basic and acidic residues" evidence="1">
    <location>
        <begin position="23"/>
        <end position="39"/>
    </location>
</feature>
<dbReference type="EMBL" id="BJMM01000004">
    <property type="protein sequence ID" value="GEB48881.1"/>
    <property type="molecule type" value="Genomic_DNA"/>
</dbReference>
<keyword evidence="3" id="KW-1185">Reference proteome</keyword>
<evidence type="ECO:0000313" key="2">
    <source>
        <dbReference type="EMBL" id="GEB48881.1"/>
    </source>
</evidence>
<feature type="compositionally biased region" description="Pro residues" evidence="1">
    <location>
        <begin position="88"/>
        <end position="97"/>
    </location>
</feature>